<accession>D1YVV5</accession>
<dbReference type="EMBL" id="AP011532">
    <property type="protein sequence ID" value="BAI60577.1"/>
    <property type="molecule type" value="Genomic_DNA"/>
</dbReference>
<name>D1YVV5_METPS</name>
<dbReference type="AlphaFoldDB" id="D1YVV5"/>
<dbReference type="InParanoid" id="D1YVV5"/>
<dbReference type="RefSeq" id="WP_012899257.1">
    <property type="nucleotide sequence ID" value="NC_013665.1"/>
</dbReference>
<dbReference type="Proteomes" id="UP000001882">
    <property type="component" value="Chromosome"/>
</dbReference>
<dbReference type="InterPro" id="IPR056163">
    <property type="entry name" value="TbsP_C"/>
</dbReference>
<feature type="domain" description="Transcriptional regulator TbsP-like C-terminal" evidence="1">
    <location>
        <begin position="5"/>
        <end position="115"/>
    </location>
</feature>
<gene>
    <name evidence="2" type="ordered locus">MCP_0505</name>
</gene>
<dbReference type="OrthoDB" id="193708at2157"/>
<proteinExistence type="predicted"/>
<dbReference type="PATRIC" id="fig|304371.9.peg.519"/>
<evidence type="ECO:0000313" key="2">
    <source>
        <dbReference type="EMBL" id="BAI60577.1"/>
    </source>
</evidence>
<dbReference type="eggNOG" id="arCOG04626">
    <property type="taxonomic scope" value="Archaea"/>
</dbReference>
<dbReference type="GeneID" id="8680586"/>
<keyword evidence="3" id="KW-1185">Reference proteome</keyword>
<dbReference type="STRING" id="304371.MCP_0505"/>
<evidence type="ECO:0000259" key="1">
    <source>
        <dbReference type="Pfam" id="PF23336"/>
    </source>
</evidence>
<protein>
    <recommendedName>
        <fullName evidence="1">Transcriptional regulator TbsP-like C-terminal domain-containing protein</fullName>
    </recommendedName>
</protein>
<sequence length="121" mass="13611">MKLNDIVASMSGYLSEQTIVDFIMYSKAFDDTRYSVLKTKAVDKVSIALLAAAKNSELFYDVVQWGEDTGVASKATFSRRKDFLVNLNVLFEESVKTPFGRPKIRLKLNDCKLKECFGIPA</sequence>
<evidence type="ECO:0000313" key="3">
    <source>
        <dbReference type="Proteomes" id="UP000001882"/>
    </source>
</evidence>
<reference evidence="2 3" key="2">
    <citation type="journal article" date="2008" name="Int. J. Syst. Evol. Microbiol.">
        <title>Methanocella paludicola gen. nov., sp. nov., a methane-producing archaeon, the first isolate of the lineage 'Rice Cluster I', and proposal of the new archaeal order Methanocellales ord. nov.</title>
        <authorList>
            <person name="Sakai S."/>
            <person name="Imachi H."/>
            <person name="Hanada S."/>
            <person name="Ohashi A."/>
            <person name="Harada H."/>
            <person name="Kamagata Y."/>
        </authorList>
    </citation>
    <scope>NUCLEOTIDE SEQUENCE [LARGE SCALE GENOMIC DNA]</scope>
    <source>
        <strain evidence="3">DSM 17711 / JCM 13418 / NBRC 101707 / SANAE</strain>
    </source>
</reference>
<dbReference type="Pfam" id="PF23336">
    <property type="entry name" value="HTH_TbsP_C"/>
    <property type="match status" value="1"/>
</dbReference>
<reference evidence="2 3" key="1">
    <citation type="journal article" date="2007" name="Appl. Environ. Microbiol.">
        <title>Isolation of key methanogens for global methane emission from rice paddy fields: a novel isolate affiliated with the clone cluster rice cluster I.</title>
        <authorList>
            <person name="Sakai S."/>
            <person name="Imachi H."/>
            <person name="Sekiguchi Y."/>
            <person name="Ohashi A."/>
            <person name="Harada H."/>
            <person name="Kamagata Y."/>
        </authorList>
    </citation>
    <scope>NUCLEOTIDE SEQUENCE [LARGE SCALE GENOMIC DNA]</scope>
    <source>
        <strain evidence="3">DSM 17711 / JCM 13418 / NBRC 101707 / SANAE</strain>
    </source>
</reference>
<dbReference type="KEGG" id="mpd:MCP_0505"/>
<reference evidence="3" key="3">
    <citation type="journal article" date="2011" name="PLoS ONE">
        <title>Genome sequence of a mesophilic hydrogenotrophic methanogen Methanocella paludicola, the first cultivated representative of the order Methanocellales.</title>
        <authorList>
            <person name="Sakai S."/>
            <person name="Takaki Y."/>
            <person name="Shimamura S."/>
            <person name="Sekine M."/>
            <person name="Tajima T."/>
            <person name="Kosugi H."/>
            <person name="Ichikawa N."/>
            <person name="Tasumi E."/>
            <person name="Hiraki A.T."/>
            <person name="Shimizu A."/>
            <person name="Kato Y."/>
            <person name="Nishiko R."/>
            <person name="Mori K."/>
            <person name="Fujita N."/>
            <person name="Imachi H."/>
            <person name="Takai K."/>
        </authorList>
    </citation>
    <scope>NUCLEOTIDE SEQUENCE [LARGE SCALE GENOMIC DNA]</scope>
    <source>
        <strain evidence="3">DSM 17711 / JCM 13418 / NBRC 101707 / SANAE</strain>
    </source>
</reference>
<organism evidence="2 3">
    <name type="scientific">Methanocella paludicola (strain DSM 17711 / JCM 13418 / NBRC 101707 / SANAE)</name>
    <dbReference type="NCBI Taxonomy" id="304371"/>
    <lineage>
        <taxon>Archaea</taxon>
        <taxon>Methanobacteriati</taxon>
        <taxon>Methanobacteriota</taxon>
        <taxon>Stenosarchaea group</taxon>
        <taxon>Methanomicrobia</taxon>
        <taxon>Methanocellales</taxon>
        <taxon>Methanocellaceae</taxon>
        <taxon>Methanocella</taxon>
    </lineage>
</organism>